<feature type="domain" description="MPN" evidence="6">
    <location>
        <begin position="8"/>
        <end position="140"/>
    </location>
</feature>
<dbReference type="CDD" id="cd08070">
    <property type="entry name" value="MPN_like"/>
    <property type="match status" value="1"/>
</dbReference>
<keyword evidence="5" id="KW-0482">Metalloprotease</keyword>
<evidence type="ECO:0000256" key="4">
    <source>
        <dbReference type="ARBA" id="ARBA00022833"/>
    </source>
</evidence>
<keyword evidence="4" id="KW-0862">Zinc</keyword>
<dbReference type="InterPro" id="IPR037518">
    <property type="entry name" value="MPN"/>
</dbReference>
<proteinExistence type="predicted"/>
<evidence type="ECO:0000313" key="7">
    <source>
        <dbReference type="EMBL" id="VBB68856.1"/>
    </source>
</evidence>
<keyword evidence="3" id="KW-0378">Hydrolase</keyword>
<protein>
    <submittedName>
        <fullName evidence="7">Mov34/MPN/PAD-1 family</fullName>
    </submittedName>
</protein>
<dbReference type="InterPro" id="IPR051929">
    <property type="entry name" value="VirAsm_ModProt"/>
</dbReference>
<evidence type="ECO:0000256" key="2">
    <source>
        <dbReference type="ARBA" id="ARBA00022723"/>
    </source>
</evidence>
<dbReference type="Gene3D" id="3.40.140.10">
    <property type="entry name" value="Cytidine Deaminase, domain 2"/>
    <property type="match status" value="1"/>
</dbReference>
<dbReference type="EMBL" id="LR026963">
    <property type="protein sequence ID" value="VBB68856.1"/>
    <property type="molecule type" value="Genomic_DNA"/>
</dbReference>
<dbReference type="SUPFAM" id="SSF102712">
    <property type="entry name" value="JAB1/MPN domain"/>
    <property type="match status" value="1"/>
</dbReference>
<dbReference type="PANTHER" id="PTHR34858">
    <property type="entry name" value="CYSO-CYSTEINE PEPTIDASE"/>
    <property type="match status" value="1"/>
</dbReference>
<dbReference type="PANTHER" id="PTHR34858:SF1">
    <property type="entry name" value="CYSO-CYSTEINE PEPTIDASE"/>
    <property type="match status" value="1"/>
</dbReference>
<dbReference type="GO" id="GO:0006508">
    <property type="term" value="P:proteolysis"/>
    <property type="evidence" value="ECO:0007669"/>
    <property type="project" value="UniProtKB-KW"/>
</dbReference>
<dbReference type="AlphaFoldDB" id="A0A484H4T1"/>
<dbReference type="Pfam" id="PF14464">
    <property type="entry name" value="Prok-JAB"/>
    <property type="match status" value="1"/>
</dbReference>
<gene>
    <name evidence="7" type="ORF">RIEGSTA812A_PEG_329</name>
</gene>
<dbReference type="SMART" id="SM00232">
    <property type="entry name" value="JAB_MPN"/>
    <property type="match status" value="1"/>
</dbReference>
<evidence type="ECO:0000256" key="5">
    <source>
        <dbReference type="ARBA" id="ARBA00023049"/>
    </source>
</evidence>
<dbReference type="GO" id="GO:0008270">
    <property type="term" value="F:zinc ion binding"/>
    <property type="evidence" value="ECO:0007669"/>
    <property type="project" value="TreeGrafter"/>
</dbReference>
<evidence type="ECO:0000259" key="6">
    <source>
        <dbReference type="PROSITE" id="PS50249"/>
    </source>
</evidence>
<name>A0A484H4T1_9ZZZZ</name>
<evidence type="ECO:0000256" key="1">
    <source>
        <dbReference type="ARBA" id="ARBA00022670"/>
    </source>
</evidence>
<evidence type="ECO:0000256" key="3">
    <source>
        <dbReference type="ARBA" id="ARBA00022801"/>
    </source>
</evidence>
<reference evidence="7" key="1">
    <citation type="submission" date="2018-10" db="EMBL/GenBank/DDBJ databases">
        <authorList>
            <person name="Gruber-Vodicka H."/>
            <person name="Jaeckle O."/>
        </authorList>
    </citation>
    <scope>NUCLEOTIDE SEQUENCE</scope>
</reference>
<accession>A0A484H4T1</accession>
<dbReference type="PROSITE" id="PS50249">
    <property type="entry name" value="MPN"/>
    <property type="match status" value="1"/>
</dbReference>
<dbReference type="InterPro" id="IPR000555">
    <property type="entry name" value="JAMM/MPN+_dom"/>
</dbReference>
<dbReference type="GO" id="GO:0008235">
    <property type="term" value="F:metalloexopeptidase activity"/>
    <property type="evidence" value="ECO:0007669"/>
    <property type="project" value="TreeGrafter"/>
</dbReference>
<dbReference type="InterPro" id="IPR028090">
    <property type="entry name" value="JAB_dom_prok"/>
</dbReference>
<keyword evidence="2" id="KW-0479">Metal-binding</keyword>
<sequence length="153" mass="16876">MPRLMPRILSLTQANLERIRTAAVAAYPAECCGLLVGVIETAVRWRITQVIPAYNLKAIERNDRFEIDPAIHIALVRRLRGGGGPEHLIGHYHSHPNGQAYPSLTDLAMVFEPELVWVIVAVDGESRAVATEAYQLDGRAIHAVRIATTSYAI</sequence>
<organism evidence="7">
    <name type="scientific">invertebrate metagenome</name>
    <dbReference type="NCBI Taxonomy" id="1711999"/>
    <lineage>
        <taxon>unclassified sequences</taxon>
        <taxon>metagenomes</taxon>
        <taxon>organismal metagenomes</taxon>
    </lineage>
</organism>
<keyword evidence="1" id="KW-0645">Protease</keyword>